<comment type="caution">
    <text evidence="2">The sequence shown here is derived from an EMBL/GenBank/DDBJ whole genome shotgun (WGS) entry which is preliminary data.</text>
</comment>
<dbReference type="Proteomes" id="UP000280668">
    <property type="component" value="Unassembled WGS sequence"/>
</dbReference>
<accession>A0A3N2B8V4</accession>
<dbReference type="NCBIfam" id="NF041681">
    <property type="entry name" value="HGxxPAAW"/>
    <property type="match status" value="1"/>
</dbReference>
<keyword evidence="1" id="KW-0812">Transmembrane</keyword>
<reference evidence="2 3" key="1">
    <citation type="submission" date="2018-11" db="EMBL/GenBank/DDBJ databases">
        <title>Sequencing the genomes of 1000 actinobacteria strains.</title>
        <authorList>
            <person name="Klenk H.-P."/>
        </authorList>
    </citation>
    <scope>NUCLEOTIDE SEQUENCE [LARGE SCALE GENOMIC DNA]</scope>
    <source>
        <strain evidence="2 3">DSM 11294</strain>
    </source>
</reference>
<feature type="transmembrane region" description="Helical" evidence="1">
    <location>
        <begin position="25"/>
        <end position="48"/>
    </location>
</feature>
<proteinExistence type="predicted"/>
<evidence type="ECO:0000256" key="1">
    <source>
        <dbReference type="SAM" id="Phobius"/>
    </source>
</evidence>
<evidence type="ECO:0000313" key="2">
    <source>
        <dbReference type="EMBL" id="ROR71671.1"/>
    </source>
</evidence>
<keyword evidence="1" id="KW-1133">Transmembrane helix</keyword>
<dbReference type="RefSeq" id="WP_123302363.1">
    <property type="nucleotide sequence ID" value="NZ_RKHK01000001.1"/>
</dbReference>
<sequence length="98" mass="10290">MPQLPQPQSYTLPPASPAHNHGRTVAAWVLVWAVTLGFLLSGVGLALIGVVEPGIAWGLLIAGAAVIVLGLVLSVGMRMAGYGQPKVADMEKRDWYDG</sequence>
<evidence type="ECO:0000313" key="3">
    <source>
        <dbReference type="Proteomes" id="UP000280668"/>
    </source>
</evidence>
<feature type="transmembrane region" description="Helical" evidence="1">
    <location>
        <begin position="54"/>
        <end position="76"/>
    </location>
</feature>
<protein>
    <submittedName>
        <fullName evidence="2">Uncharacterized protein</fullName>
    </submittedName>
</protein>
<dbReference type="EMBL" id="RKHK01000001">
    <property type="protein sequence ID" value="ROR71671.1"/>
    <property type="molecule type" value="Genomic_DNA"/>
</dbReference>
<dbReference type="AlphaFoldDB" id="A0A3N2B8V4"/>
<gene>
    <name evidence="2" type="ORF">EDD31_0008</name>
</gene>
<organism evidence="2 3">
    <name type="scientific">Bogoriella caseilytica</name>
    <dbReference type="NCBI Taxonomy" id="56055"/>
    <lineage>
        <taxon>Bacteria</taxon>
        <taxon>Bacillati</taxon>
        <taxon>Actinomycetota</taxon>
        <taxon>Actinomycetes</taxon>
        <taxon>Micrococcales</taxon>
        <taxon>Bogoriellaceae</taxon>
        <taxon>Bogoriella</taxon>
    </lineage>
</organism>
<keyword evidence="1" id="KW-0472">Membrane</keyword>
<dbReference type="OrthoDB" id="5149710at2"/>
<keyword evidence="3" id="KW-1185">Reference proteome</keyword>
<name>A0A3N2B8V4_9MICO</name>